<dbReference type="SUPFAM" id="SSF143011">
    <property type="entry name" value="RelE-like"/>
    <property type="match status" value="1"/>
</dbReference>
<comment type="caution">
    <text evidence="2">The sequence shown here is derived from an EMBL/GenBank/DDBJ whole genome shotgun (WGS) entry which is preliminary data.</text>
</comment>
<dbReference type="Pfam" id="PF05016">
    <property type="entry name" value="ParE_toxin"/>
    <property type="match status" value="1"/>
</dbReference>
<name>A0A2M6YVR8_9BACT</name>
<evidence type="ECO:0008006" key="4">
    <source>
        <dbReference type="Google" id="ProtNLM"/>
    </source>
</evidence>
<keyword evidence="1" id="KW-1277">Toxin-antitoxin system</keyword>
<dbReference type="AlphaFoldDB" id="A0A2M6YVR8"/>
<organism evidence="2 3">
    <name type="scientific">Candidatus Roizmanbacteria bacterium CG07_land_8_20_14_0_80_34_15</name>
    <dbReference type="NCBI Taxonomy" id="1974849"/>
    <lineage>
        <taxon>Bacteria</taxon>
        <taxon>Candidatus Roizmaniibacteriota</taxon>
    </lineage>
</organism>
<reference evidence="3" key="1">
    <citation type="submission" date="2017-09" db="EMBL/GenBank/DDBJ databases">
        <title>Depth-based differentiation of microbial function through sediment-hosted aquifers and enrichment of novel symbionts in the deep terrestrial subsurface.</title>
        <authorList>
            <person name="Probst A.J."/>
            <person name="Ladd B."/>
            <person name="Jarett J.K."/>
            <person name="Geller-Mcgrath D.E."/>
            <person name="Sieber C.M.K."/>
            <person name="Emerson J.B."/>
            <person name="Anantharaman K."/>
            <person name="Thomas B.C."/>
            <person name="Malmstrom R."/>
            <person name="Stieglmeier M."/>
            <person name="Klingl A."/>
            <person name="Woyke T."/>
            <person name="Ryan C.M."/>
            <person name="Banfield J.F."/>
        </authorList>
    </citation>
    <scope>NUCLEOTIDE SEQUENCE [LARGE SCALE GENOMIC DNA]</scope>
</reference>
<dbReference type="InterPro" id="IPR007712">
    <property type="entry name" value="RelE/ParE_toxin"/>
</dbReference>
<protein>
    <recommendedName>
        <fullName evidence="4">Type II toxin-antitoxin system RelE/ParE family toxin</fullName>
    </recommendedName>
</protein>
<evidence type="ECO:0000313" key="3">
    <source>
        <dbReference type="Proteomes" id="UP000230184"/>
    </source>
</evidence>
<accession>A0A2M6YVR8</accession>
<evidence type="ECO:0000313" key="2">
    <source>
        <dbReference type="EMBL" id="PIU37586.1"/>
    </source>
</evidence>
<dbReference type="Proteomes" id="UP000230184">
    <property type="component" value="Unassembled WGS sequence"/>
</dbReference>
<gene>
    <name evidence="2" type="ORF">COT02_00080</name>
</gene>
<evidence type="ECO:0000256" key="1">
    <source>
        <dbReference type="ARBA" id="ARBA00022649"/>
    </source>
</evidence>
<sequence length="83" mass="9960">MYLIFLENKAKKDLKKLDKRYKIKVSEFIDKLQYNPFLGGKMLGEYSGLYRIKIPPLRIIYLPDFKKNIIWIKAIGFRGNIYK</sequence>
<dbReference type="Gene3D" id="3.30.2310.20">
    <property type="entry name" value="RelE-like"/>
    <property type="match status" value="1"/>
</dbReference>
<proteinExistence type="predicted"/>
<dbReference type="InterPro" id="IPR035093">
    <property type="entry name" value="RelE/ParE_toxin_dom_sf"/>
</dbReference>
<dbReference type="EMBL" id="PEWY01000002">
    <property type="protein sequence ID" value="PIU37586.1"/>
    <property type="molecule type" value="Genomic_DNA"/>
</dbReference>